<reference evidence="3 4" key="1">
    <citation type="submission" date="2019-04" db="EMBL/GenBank/DDBJ databases">
        <title>Chitiniphilus eburnea sp. nov., a novel chitinolytic bacterium isolated from aquaculture sludge.</title>
        <authorList>
            <person name="Sheng M."/>
        </authorList>
    </citation>
    <scope>NUCLEOTIDE SEQUENCE [LARGE SCALE GENOMIC DNA]</scope>
    <source>
        <strain evidence="3 4">HX-2-15</strain>
    </source>
</reference>
<accession>A0A4U0Q8H3</accession>
<protein>
    <recommendedName>
        <fullName evidence="1">Cell division coordinator CpoB</fullName>
    </recommendedName>
</protein>
<dbReference type="AlphaFoldDB" id="A0A4U0Q8H3"/>
<dbReference type="OrthoDB" id="8525418at2"/>
<dbReference type="Pfam" id="PF16331">
    <property type="entry name" value="TolA_bind_tri"/>
    <property type="match status" value="1"/>
</dbReference>
<keyword evidence="1" id="KW-0574">Periplasm</keyword>
<feature type="signal peptide" evidence="1">
    <location>
        <begin position="1"/>
        <end position="26"/>
    </location>
</feature>
<gene>
    <name evidence="3" type="primary">ybgF</name>
    <name evidence="1" type="synonym">cpoB</name>
    <name evidence="3" type="ORF">FAZ21_04375</name>
</gene>
<keyword evidence="1" id="KW-0175">Coiled coil</keyword>
<comment type="caution">
    <text evidence="3">The sequence shown here is derived from an EMBL/GenBank/DDBJ whole genome shotgun (WGS) entry which is preliminary data.</text>
</comment>
<feature type="chain" id="PRO_5021055590" description="Cell division coordinator CpoB" evidence="1">
    <location>
        <begin position="27"/>
        <end position="247"/>
    </location>
</feature>
<keyword evidence="1" id="KW-0732">Signal</keyword>
<dbReference type="Gene3D" id="1.25.40.10">
    <property type="entry name" value="Tetratricopeptide repeat domain"/>
    <property type="match status" value="1"/>
</dbReference>
<name>A0A4U0Q8H3_9NEIS</name>
<keyword evidence="1" id="KW-0131">Cell cycle</keyword>
<evidence type="ECO:0000256" key="1">
    <source>
        <dbReference type="HAMAP-Rule" id="MF_02066"/>
    </source>
</evidence>
<dbReference type="SUPFAM" id="SSF48452">
    <property type="entry name" value="TPR-like"/>
    <property type="match status" value="1"/>
</dbReference>
<sequence length="247" mass="26768" precursor="true">MKLPKMTSMKRLAVLTALALSLPAHSAIFADSEAREGVQQLQTLTKQQQDRITQLETASRRMVDLTNQIEALKQEIATLRGQVEVLQYNADAAEKRQKDLYVDLDGRVRTIEEAKVAQAKAQQMAVEQSLDGAVALAKNGKHKEAAAGLRKFIGDHPASPLLPEAQYWLGTSLTSLKDFKGAEAAYNEVVVKAPDDPLAPDALFGLAVVANAKGDKKGARAILLNLIEKYPNSEKAEAAKKALLATN</sequence>
<keyword evidence="1" id="KW-0132">Cell division</keyword>
<dbReference type="HAMAP" id="MF_02066">
    <property type="entry name" value="CpoB"/>
    <property type="match status" value="1"/>
</dbReference>
<dbReference type="InterPro" id="IPR032519">
    <property type="entry name" value="YbgF_tri"/>
</dbReference>
<dbReference type="SMART" id="SM00028">
    <property type="entry name" value="TPR"/>
    <property type="match status" value="2"/>
</dbReference>
<dbReference type="Pfam" id="PF13432">
    <property type="entry name" value="TPR_16"/>
    <property type="match status" value="1"/>
</dbReference>
<dbReference type="Proteomes" id="UP000310016">
    <property type="component" value="Unassembled WGS sequence"/>
</dbReference>
<dbReference type="GO" id="GO:0043093">
    <property type="term" value="P:FtsZ-dependent cytokinesis"/>
    <property type="evidence" value="ECO:0007669"/>
    <property type="project" value="UniProtKB-UniRule"/>
</dbReference>
<dbReference type="EMBL" id="SUMF01000002">
    <property type="protein sequence ID" value="TJZ77567.1"/>
    <property type="molecule type" value="Genomic_DNA"/>
</dbReference>
<evidence type="ECO:0000313" key="4">
    <source>
        <dbReference type="Proteomes" id="UP000310016"/>
    </source>
</evidence>
<evidence type="ECO:0000259" key="2">
    <source>
        <dbReference type="Pfam" id="PF16331"/>
    </source>
</evidence>
<comment type="function">
    <text evidence="1">Mediates coordination of peptidoglycan synthesis and outer membrane constriction during cell division.</text>
</comment>
<dbReference type="InterPro" id="IPR019734">
    <property type="entry name" value="TPR_rpt"/>
</dbReference>
<comment type="subcellular location">
    <subcellularLocation>
        <location evidence="1">Periplasm</location>
    </subcellularLocation>
</comment>
<dbReference type="Pfam" id="PF13174">
    <property type="entry name" value="TPR_6"/>
    <property type="match status" value="1"/>
</dbReference>
<proteinExistence type="inferred from homology"/>
<dbReference type="InterPro" id="IPR034706">
    <property type="entry name" value="CpoB"/>
</dbReference>
<dbReference type="Gene3D" id="1.20.5.110">
    <property type="match status" value="1"/>
</dbReference>
<dbReference type="NCBIfam" id="TIGR02795">
    <property type="entry name" value="tol_pal_ybgF"/>
    <property type="match status" value="1"/>
</dbReference>
<organism evidence="3 4">
    <name type="scientific">Chitiniphilus eburneus</name>
    <dbReference type="NCBI Taxonomy" id="2571148"/>
    <lineage>
        <taxon>Bacteria</taxon>
        <taxon>Pseudomonadati</taxon>
        <taxon>Pseudomonadota</taxon>
        <taxon>Betaproteobacteria</taxon>
        <taxon>Neisseriales</taxon>
        <taxon>Chitinibacteraceae</taxon>
        <taxon>Chitiniphilus</taxon>
    </lineage>
</organism>
<feature type="domain" description="YbgF trimerisation" evidence="2">
    <location>
        <begin position="48"/>
        <end position="116"/>
    </location>
</feature>
<comment type="similarity">
    <text evidence="1">Belongs to the CpoB family.</text>
</comment>
<dbReference type="GO" id="GO:0070206">
    <property type="term" value="P:protein trimerization"/>
    <property type="evidence" value="ECO:0007669"/>
    <property type="project" value="InterPro"/>
</dbReference>
<evidence type="ECO:0000313" key="3">
    <source>
        <dbReference type="EMBL" id="TJZ77567.1"/>
    </source>
</evidence>
<feature type="coiled-coil region" evidence="1">
    <location>
        <begin position="38"/>
        <end position="96"/>
    </location>
</feature>
<keyword evidence="4" id="KW-1185">Reference proteome</keyword>
<dbReference type="InterPro" id="IPR014162">
    <property type="entry name" value="CpoB_C"/>
</dbReference>
<dbReference type="GO" id="GO:0030288">
    <property type="term" value="C:outer membrane-bounded periplasmic space"/>
    <property type="evidence" value="ECO:0007669"/>
    <property type="project" value="UniProtKB-UniRule"/>
</dbReference>
<dbReference type="InterPro" id="IPR011990">
    <property type="entry name" value="TPR-like_helical_dom_sf"/>
</dbReference>